<dbReference type="GO" id="GO:0005975">
    <property type="term" value="P:carbohydrate metabolic process"/>
    <property type="evidence" value="ECO:0007669"/>
    <property type="project" value="InterPro"/>
</dbReference>
<accession>A0A2G1URA7</accession>
<dbReference type="Gene3D" id="3.40.50.2000">
    <property type="entry name" value="Glycogen Phosphorylase B"/>
    <property type="match status" value="3"/>
</dbReference>
<evidence type="ECO:0000256" key="4">
    <source>
        <dbReference type="PIRSR" id="PIRSR000460-1"/>
    </source>
</evidence>
<dbReference type="GO" id="GO:0008184">
    <property type="term" value="F:glycogen phosphorylase activity"/>
    <property type="evidence" value="ECO:0007669"/>
    <property type="project" value="InterPro"/>
</dbReference>
<evidence type="ECO:0000259" key="5">
    <source>
        <dbReference type="Pfam" id="PF11897"/>
    </source>
</evidence>
<dbReference type="Proteomes" id="UP000231409">
    <property type="component" value="Unassembled WGS sequence"/>
</dbReference>
<keyword evidence="3" id="KW-0021">Allosteric enzyme</keyword>
<protein>
    <submittedName>
        <fullName evidence="6">Alpha-glucan phosphorylase</fullName>
    </submittedName>
</protein>
<name>A0A2G1URA7_9GAMM</name>
<evidence type="ECO:0000313" key="6">
    <source>
        <dbReference type="EMBL" id="PHQ16909.1"/>
    </source>
</evidence>
<dbReference type="InterPro" id="IPR011834">
    <property type="entry name" value="Agluc_phsphrylas"/>
</dbReference>
<comment type="similarity">
    <text evidence="2">Belongs to the glycogen phosphorylase family.</text>
</comment>
<comment type="catalytic activity">
    <reaction evidence="1">
        <text>[(1-&gt;4)-alpha-D-glucosyl](n) + phosphate = [(1-&gt;4)-alpha-D-glucosyl](n-1) + alpha-D-glucose 1-phosphate</text>
        <dbReference type="Rhea" id="RHEA:41732"/>
        <dbReference type="Rhea" id="RHEA-COMP:9584"/>
        <dbReference type="Rhea" id="RHEA-COMP:9586"/>
        <dbReference type="ChEBI" id="CHEBI:15444"/>
        <dbReference type="ChEBI" id="CHEBI:43474"/>
        <dbReference type="ChEBI" id="CHEBI:58601"/>
        <dbReference type="EC" id="2.4.1.1"/>
    </reaction>
</comment>
<organism evidence="6 7">
    <name type="scientific">Marinobacter profundi</name>
    <dbReference type="NCBI Taxonomy" id="2666256"/>
    <lineage>
        <taxon>Bacteria</taxon>
        <taxon>Pseudomonadati</taxon>
        <taxon>Pseudomonadota</taxon>
        <taxon>Gammaproteobacteria</taxon>
        <taxon>Pseudomonadales</taxon>
        <taxon>Marinobacteraceae</taxon>
        <taxon>Marinobacter</taxon>
    </lineage>
</organism>
<dbReference type="InterPro" id="IPR052182">
    <property type="entry name" value="Glycogen/Maltodextrin_Phosph"/>
</dbReference>
<dbReference type="AlphaFoldDB" id="A0A2G1URA7"/>
<dbReference type="EMBL" id="NTFH01000003">
    <property type="protein sequence ID" value="PHQ16909.1"/>
    <property type="molecule type" value="Genomic_DNA"/>
</dbReference>
<evidence type="ECO:0000256" key="3">
    <source>
        <dbReference type="ARBA" id="ARBA00022533"/>
    </source>
</evidence>
<dbReference type="GO" id="GO:0030170">
    <property type="term" value="F:pyridoxal phosphate binding"/>
    <property type="evidence" value="ECO:0007669"/>
    <property type="project" value="InterPro"/>
</dbReference>
<keyword evidence="7" id="KW-1185">Reference proteome</keyword>
<feature type="domain" description="DUF3417" evidence="5">
    <location>
        <begin position="15"/>
        <end position="122"/>
    </location>
</feature>
<feature type="modified residue" description="N6-(pyridoxal phosphate)lysine" evidence="4">
    <location>
        <position position="614"/>
    </location>
</feature>
<dbReference type="Pfam" id="PF00343">
    <property type="entry name" value="Phosphorylase"/>
    <property type="match status" value="1"/>
</dbReference>
<dbReference type="InterPro" id="IPR000811">
    <property type="entry name" value="Glyco_trans_35"/>
</dbReference>
<dbReference type="Pfam" id="PF11897">
    <property type="entry name" value="DUF3417"/>
    <property type="match status" value="1"/>
</dbReference>
<sequence length="850" mass="95711">MNNQGPPGPYIPRHMPEALKGLVGLALDLRWSWHHGSDQLWSTLDREMWESTANAWLVLNSVSGQRLQELAGDADFLALLAAQIAEQDAYNLRDTWCDSRHGEQAVDPVAFFCMEFGITESLPLYSGGLGVLAGDYLKAANDLGVPVVAVGLLYQQGFFRQALNLDGEQLEFHPYNDPTMLPLAPLRDDAGEWVRVAIELPGRQVHLRTWRGRVGRCELLLLDSNDPRNEPGDRGITSELYSGQLEKRLQQELVLGSGGWRLLEQLGLNCRILHLNEGHCAFAALERIRSFRQQHGLSFEQARHSVRPGNLFTTHTPVASGIDQYPPALVRLYLGSCCADLDLSVDQLLALGRDPCNGLGTTDHDSTEPLNMAWLAIRLCGRVNAVSQVHGKVSRKLFRPLFPRWPEADIPIEVVTNGVHTPSWDSPESDAVWTRACGKGRWCGAQDLPAEPLCAVTDEELWRMRFRQRQRLIGYARARLVAQHCEQDNPAQVAEACGLMLDSEALTLGFARRFTAYKRPDLLLYDEERLVRLLNDHNRPLQIVLSGKAHPNDSTGKAILRRWYRFINRPDVVGKVVFIEDYDLQVASQMVQGVDVWLNSPRHPWEACGTSGMKVLVNGGLNLSQFDGWWAEAYQPGVGWAIRPFPEFSRLDDSPAHDGPDAEELFDLLENQVIPAFYDCDEQGLPNAWIGMMRASMGQLTPYYSANRMVREYCEHFYLPMRQQLEARTPEVGRELDAWHSELTLHWQQLRFGQLVIAQEGDETVFRVQLHLDGLRPEWASVELVADPDGEWPPQKVVMSRSGPLAGTNTYTYECRVVTGRPAAHFTPRVVAAHPLASLPLEFPGILWFR</sequence>
<comment type="caution">
    <text evidence="6">The sequence shown here is derived from an EMBL/GenBank/DDBJ whole genome shotgun (WGS) entry which is preliminary data.</text>
</comment>
<dbReference type="RefSeq" id="WP_099613160.1">
    <property type="nucleotide sequence ID" value="NZ_KZ319367.1"/>
</dbReference>
<evidence type="ECO:0000313" key="7">
    <source>
        <dbReference type="Proteomes" id="UP000231409"/>
    </source>
</evidence>
<keyword evidence="4" id="KW-0663">Pyridoxal phosphate</keyword>
<gene>
    <name evidence="6" type="ORF">CLH61_02795</name>
</gene>
<dbReference type="PANTHER" id="PTHR42655:SF1">
    <property type="entry name" value="GLYCOGEN PHOSPHORYLASE"/>
    <property type="match status" value="1"/>
</dbReference>
<dbReference type="NCBIfam" id="TIGR02094">
    <property type="entry name" value="more_P_ylases"/>
    <property type="match status" value="1"/>
</dbReference>
<dbReference type="PIRSF" id="PIRSF000460">
    <property type="entry name" value="Pprylas_GlgP"/>
    <property type="match status" value="1"/>
</dbReference>
<reference evidence="6 7" key="1">
    <citation type="submission" date="2017-09" db="EMBL/GenBank/DDBJ databases">
        <title>The draft genome sequences of Marinobacter sp. PWS21.</title>
        <authorList>
            <person name="Cao J."/>
        </authorList>
    </citation>
    <scope>NUCLEOTIDE SEQUENCE [LARGE SCALE GENOMIC DNA]</scope>
    <source>
        <strain evidence="6 7">PWS21</strain>
    </source>
</reference>
<dbReference type="InterPro" id="IPR024517">
    <property type="entry name" value="Glycogen_phosphorylase_DUF3417"/>
</dbReference>
<dbReference type="SUPFAM" id="SSF53756">
    <property type="entry name" value="UDP-Glycosyltransferase/glycogen phosphorylase"/>
    <property type="match status" value="1"/>
</dbReference>
<evidence type="ECO:0000256" key="2">
    <source>
        <dbReference type="ARBA" id="ARBA00006047"/>
    </source>
</evidence>
<proteinExistence type="inferred from homology"/>
<evidence type="ECO:0000256" key="1">
    <source>
        <dbReference type="ARBA" id="ARBA00001275"/>
    </source>
</evidence>
<dbReference type="PANTHER" id="PTHR42655">
    <property type="entry name" value="GLYCOGEN PHOSPHORYLASE"/>
    <property type="match status" value="1"/>
</dbReference>